<organism evidence="4 5">
    <name type="scientific">Mumia zhuanghuii</name>
    <dbReference type="NCBI Taxonomy" id="2585211"/>
    <lineage>
        <taxon>Bacteria</taxon>
        <taxon>Bacillati</taxon>
        <taxon>Actinomycetota</taxon>
        <taxon>Actinomycetes</taxon>
        <taxon>Propionibacteriales</taxon>
        <taxon>Nocardioidaceae</taxon>
        <taxon>Mumia</taxon>
    </lineage>
</organism>
<evidence type="ECO:0000313" key="4">
    <source>
        <dbReference type="EMBL" id="KAA1424933.1"/>
    </source>
</evidence>
<dbReference type="InterPro" id="IPR005545">
    <property type="entry name" value="YCII"/>
</dbReference>
<feature type="domain" description="YCII-related" evidence="3">
    <location>
        <begin position="1"/>
        <end position="100"/>
    </location>
</feature>
<dbReference type="Proteomes" id="UP000307768">
    <property type="component" value="Unassembled WGS sequence"/>
</dbReference>
<comment type="similarity">
    <text evidence="1">Belongs to the YciI family.</text>
</comment>
<gene>
    <name evidence="4" type="ORF">FE697_003260</name>
</gene>
<dbReference type="PANTHER" id="PTHR35174:SF4">
    <property type="entry name" value="BLL7163 PROTEIN"/>
    <property type="match status" value="1"/>
</dbReference>
<reference evidence="4 5" key="1">
    <citation type="submission" date="2019-09" db="EMBL/GenBank/DDBJ databases">
        <title>Mumia zhuanghuii sp. nov. isolated from the intestinal contents of plateau pika (Ochotona curzoniae) in the Qinghai-Tibet plateau of China.</title>
        <authorList>
            <person name="Tian Z."/>
        </authorList>
    </citation>
    <scope>NUCLEOTIDE SEQUENCE [LARGE SCALE GENOMIC DNA]</scope>
    <source>
        <strain evidence="5">350</strain>
    </source>
</reference>
<dbReference type="Pfam" id="PF03795">
    <property type="entry name" value="YCII"/>
    <property type="match status" value="1"/>
</dbReference>
<dbReference type="EMBL" id="VDFQ02000001">
    <property type="protein sequence ID" value="KAA1424933.1"/>
    <property type="molecule type" value="Genomic_DNA"/>
</dbReference>
<evidence type="ECO:0000256" key="1">
    <source>
        <dbReference type="ARBA" id="ARBA00007689"/>
    </source>
</evidence>
<comment type="caution">
    <text evidence="4">The sequence shown here is derived from an EMBL/GenBank/DDBJ whole genome shotgun (WGS) entry which is preliminary data.</text>
</comment>
<evidence type="ECO:0000259" key="3">
    <source>
        <dbReference type="Pfam" id="PF03795"/>
    </source>
</evidence>
<feature type="region of interest" description="Disordered" evidence="2">
    <location>
        <begin position="100"/>
        <end position="144"/>
    </location>
</feature>
<dbReference type="AlphaFoldDB" id="A0A5Q6S3H0"/>
<dbReference type="PANTHER" id="PTHR35174">
    <property type="entry name" value="BLL7171 PROTEIN-RELATED"/>
    <property type="match status" value="1"/>
</dbReference>
<name>A0A5Q6S3H0_9ACTN</name>
<dbReference type="OrthoDB" id="668782at2"/>
<proteinExistence type="inferred from homology"/>
<accession>A0A5Q6S3H0</accession>
<dbReference type="RefSeq" id="WP_149768105.1">
    <property type="nucleotide sequence ID" value="NZ_VDFQ02000001.1"/>
</dbReference>
<sequence>MRVMVMVQSTPAWEAEGATPSTEALEAMGAYNEELVKAGIMLDGDGLKNSTEGARVVFGEGEARVVDGPFTESKELLAGYWIWEVKSFEEAVEWAKRFPHDPNEPGQLELRPLHEAEDFGEAYTPELREQDDHLREAIQKQHGS</sequence>
<evidence type="ECO:0000256" key="2">
    <source>
        <dbReference type="SAM" id="MobiDB-lite"/>
    </source>
</evidence>
<dbReference type="SUPFAM" id="SSF54909">
    <property type="entry name" value="Dimeric alpha+beta barrel"/>
    <property type="match status" value="1"/>
</dbReference>
<evidence type="ECO:0000313" key="5">
    <source>
        <dbReference type="Proteomes" id="UP000307768"/>
    </source>
</evidence>
<feature type="compositionally biased region" description="Basic and acidic residues" evidence="2">
    <location>
        <begin position="126"/>
        <end position="144"/>
    </location>
</feature>
<dbReference type="Gene3D" id="3.30.70.1060">
    <property type="entry name" value="Dimeric alpha+beta barrel"/>
    <property type="match status" value="1"/>
</dbReference>
<protein>
    <submittedName>
        <fullName evidence="4">YciI family protein</fullName>
    </submittedName>
</protein>
<dbReference type="InterPro" id="IPR011008">
    <property type="entry name" value="Dimeric_a/b-barrel"/>
</dbReference>